<dbReference type="Proteomes" id="UP001589776">
    <property type="component" value="Unassembled WGS sequence"/>
</dbReference>
<protein>
    <submittedName>
        <fullName evidence="2">Alpha/beta hydrolase</fullName>
    </submittedName>
</protein>
<feature type="domain" description="Serine aminopeptidase S33" evidence="1">
    <location>
        <begin position="23"/>
        <end position="235"/>
    </location>
</feature>
<evidence type="ECO:0000259" key="1">
    <source>
        <dbReference type="Pfam" id="PF12146"/>
    </source>
</evidence>
<keyword evidence="3" id="KW-1185">Reference proteome</keyword>
<dbReference type="Gene3D" id="3.40.50.1820">
    <property type="entry name" value="alpha/beta hydrolase"/>
    <property type="match status" value="1"/>
</dbReference>
<dbReference type="InterPro" id="IPR029058">
    <property type="entry name" value="AB_hydrolase_fold"/>
</dbReference>
<keyword evidence="2" id="KW-0378">Hydrolase</keyword>
<accession>A0ABV6DGT7</accession>
<dbReference type="PANTHER" id="PTHR11614">
    <property type="entry name" value="PHOSPHOLIPASE-RELATED"/>
    <property type="match status" value="1"/>
</dbReference>
<dbReference type="RefSeq" id="WP_377468858.1">
    <property type="nucleotide sequence ID" value="NZ_JBHLWN010000023.1"/>
</dbReference>
<comment type="caution">
    <text evidence="2">The sequence shown here is derived from an EMBL/GenBank/DDBJ whole genome shotgun (WGS) entry which is preliminary data.</text>
</comment>
<dbReference type="Pfam" id="PF12146">
    <property type="entry name" value="Hydrolase_4"/>
    <property type="match status" value="1"/>
</dbReference>
<evidence type="ECO:0000313" key="2">
    <source>
        <dbReference type="EMBL" id="MFC0211842.1"/>
    </source>
</evidence>
<dbReference type="InterPro" id="IPR022742">
    <property type="entry name" value="Hydrolase_4"/>
</dbReference>
<dbReference type="InterPro" id="IPR051044">
    <property type="entry name" value="MAG_DAG_Lipase"/>
</dbReference>
<dbReference type="SUPFAM" id="SSF53474">
    <property type="entry name" value="alpha/beta-Hydrolases"/>
    <property type="match status" value="1"/>
</dbReference>
<dbReference type="EMBL" id="JBHLWN010000023">
    <property type="protein sequence ID" value="MFC0211842.1"/>
    <property type="molecule type" value="Genomic_DNA"/>
</dbReference>
<dbReference type="InterPro" id="IPR012354">
    <property type="entry name" value="Esterase_lipase"/>
</dbReference>
<evidence type="ECO:0000313" key="3">
    <source>
        <dbReference type="Proteomes" id="UP001589776"/>
    </source>
</evidence>
<proteinExistence type="predicted"/>
<dbReference type="GO" id="GO:0016787">
    <property type="term" value="F:hydrolase activity"/>
    <property type="evidence" value="ECO:0007669"/>
    <property type="project" value="UniProtKB-KW"/>
</dbReference>
<organism evidence="2 3">
    <name type="scientific">Paenibacillus chartarius</name>
    <dbReference type="NCBI Taxonomy" id="747481"/>
    <lineage>
        <taxon>Bacteria</taxon>
        <taxon>Bacillati</taxon>
        <taxon>Bacillota</taxon>
        <taxon>Bacilli</taxon>
        <taxon>Bacillales</taxon>
        <taxon>Paenibacillaceae</taxon>
        <taxon>Paenibacillus</taxon>
    </lineage>
</organism>
<dbReference type="PIRSF" id="PIRSF017388">
    <property type="entry name" value="Esterase_lipase"/>
    <property type="match status" value="1"/>
</dbReference>
<reference evidence="2 3" key="1">
    <citation type="submission" date="2024-09" db="EMBL/GenBank/DDBJ databases">
        <authorList>
            <person name="Sun Q."/>
            <person name="Mori K."/>
        </authorList>
    </citation>
    <scope>NUCLEOTIDE SEQUENCE [LARGE SCALE GENOMIC DNA]</scope>
    <source>
        <strain evidence="2 3">CCM 7759</strain>
    </source>
</reference>
<sequence length="271" mass="30798">MTERIYRSPQPFHWEGRGERGETAIMLIHGFTGSPSEFRRFGYVLNDFGYTVNGVCLPGHGTKPEDMLGLQWPDWYGHVLAEYHKIKDRAYRRIVAVGHSMGGLLALKLGAEQPLDGVVSLASPIYLRDRKIWLAYPLQYVKKYVHKKPSQLTTRFEEIIAYDRSPLTCVVSLRGLMRHVAKLLPQVTAPLLVGQGEKDRTVLPASASFVYERAGSSSKRLIWYPHSSHAILMDVERDAVYNDVLAFVQEVDCSLSKPNNDRSRMPALERR</sequence>
<gene>
    <name evidence="2" type="ORF">ACFFK0_05125</name>
</gene>
<name>A0ABV6DGT7_9BACL</name>